<dbReference type="Proteomes" id="UP000652430">
    <property type="component" value="Unassembled WGS sequence"/>
</dbReference>
<protein>
    <submittedName>
        <fullName evidence="1">Uncharacterized protein</fullName>
    </submittedName>
</protein>
<dbReference type="EMBL" id="BNAQ01000001">
    <property type="protein sequence ID" value="GHH09348.1"/>
    <property type="molecule type" value="Genomic_DNA"/>
</dbReference>
<sequence length="73" mass="7373">MMRYSAPIDTTSIDLTTGPVAVVGGFIEVDDHLSLGDAAGLIANGFLPASLAETQPAPVAKTVEHPAGEEPAA</sequence>
<keyword evidence="2" id="KW-1185">Reference proteome</keyword>
<evidence type="ECO:0000313" key="2">
    <source>
        <dbReference type="Proteomes" id="UP000652430"/>
    </source>
</evidence>
<reference evidence="2" key="1">
    <citation type="journal article" date="2019" name="Int. J. Syst. Evol. Microbiol.">
        <title>The Global Catalogue of Microorganisms (GCM) 10K type strain sequencing project: providing services to taxonomists for standard genome sequencing and annotation.</title>
        <authorList>
            <consortium name="The Broad Institute Genomics Platform"/>
            <consortium name="The Broad Institute Genome Sequencing Center for Infectious Disease"/>
            <person name="Wu L."/>
            <person name="Ma J."/>
        </authorList>
    </citation>
    <scope>NUCLEOTIDE SEQUENCE [LARGE SCALE GENOMIC DNA]</scope>
    <source>
        <strain evidence="2">CGMCC 1.8957</strain>
    </source>
</reference>
<evidence type="ECO:0000313" key="1">
    <source>
        <dbReference type="EMBL" id="GHH09348.1"/>
    </source>
</evidence>
<organism evidence="1 2">
    <name type="scientific">Sphingomonas glacialis</name>
    <dbReference type="NCBI Taxonomy" id="658225"/>
    <lineage>
        <taxon>Bacteria</taxon>
        <taxon>Pseudomonadati</taxon>
        <taxon>Pseudomonadota</taxon>
        <taxon>Alphaproteobacteria</taxon>
        <taxon>Sphingomonadales</taxon>
        <taxon>Sphingomonadaceae</taxon>
        <taxon>Sphingomonas</taxon>
    </lineage>
</organism>
<proteinExistence type="predicted"/>
<accession>A0ABQ3LA18</accession>
<gene>
    <name evidence="1" type="ORF">GCM10008023_05920</name>
</gene>
<comment type="caution">
    <text evidence="1">The sequence shown here is derived from an EMBL/GenBank/DDBJ whole genome shotgun (WGS) entry which is preliminary data.</text>
</comment>
<name>A0ABQ3LA18_9SPHN</name>